<evidence type="ECO:0000313" key="1">
    <source>
        <dbReference type="EMBL" id="GME91672.1"/>
    </source>
</evidence>
<reference evidence="1" key="1">
    <citation type="submission" date="2023-04" db="EMBL/GenBank/DDBJ databases">
        <title>Ambrosiozyma monospora NBRC 10751.</title>
        <authorList>
            <person name="Ichikawa N."/>
            <person name="Sato H."/>
            <person name="Tonouchi N."/>
        </authorList>
    </citation>
    <scope>NUCLEOTIDE SEQUENCE</scope>
    <source>
        <strain evidence="1">NBRC 10751</strain>
    </source>
</reference>
<gene>
    <name evidence="1" type="ORF">Amon02_000895600</name>
</gene>
<name>A0ACB5TNE7_AMBMO</name>
<dbReference type="Proteomes" id="UP001165064">
    <property type="component" value="Unassembled WGS sequence"/>
</dbReference>
<protein>
    <submittedName>
        <fullName evidence="1">Unnamed protein product</fullName>
    </submittedName>
</protein>
<proteinExistence type="predicted"/>
<comment type="caution">
    <text evidence="1">The sequence shown here is derived from an EMBL/GenBank/DDBJ whole genome shotgun (WGS) entry which is preliminary data.</text>
</comment>
<organism evidence="1 2">
    <name type="scientific">Ambrosiozyma monospora</name>
    <name type="common">Yeast</name>
    <name type="synonym">Endomycopsis monosporus</name>
    <dbReference type="NCBI Taxonomy" id="43982"/>
    <lineage>
        <taxon>Eukaryota</taxon>
        <taxon>Fungi</taxon>
        <taxon>Dikarya</taxon>
        <taxon>Ascomycota</taxon>
        <taxon>Saccharomycotina</taxon>
        <taxon>Pichiomycetes</taxon>
        <taxon>Pichiales</taxon>
        <taxon>Pichiaceae</taxon>
        <taxon>Ambrosiozyma</taxon>
    </lineage>
</organism>
<sequence length="111" mass="12940">MLIRSNKVAIKEGNELEMEQSVYQDPVDAAIEPDILYTEFNDEYRDEGERGTKLTCEMEIERHLKILEDFKVPDQLVLAKNLIKQLNRRSAAARRKQTEERIAMMRNVGNS</sequence>
<dbReference type="EMBL" id="BSXS01008166">
    <property type="protein sequence ID" value="GME91672.1"/>
    <property type="molecule type" value="Genomic_DNA"/>
</dbReference>
<evidence type="ECO:0000313" key="2">
    <source>
        <dbReference type="Proteomes" id="UP001165064"/>
    </source>
</evidence>
<accession>A0ACB5TNE7</accession>
<keyword evidence="2" id="KW-1185">Reference proteome</keyword>